<evidence type="ECO:0000256" key="1">
    <source>
        <dbReference type="SAM" id="MobiDB-lite"/>
    </source>
</evidence>
<keyword evidence="3" id="KW-1185">Reference proteome</keyword>
<reference evidence="2 3" key="1">
    <citation type="submission" date="2018-10" db="EMBL/GenBank/DDBJ databases">
        <authorList>
            <consortium name="Pathogen Informatics"/>
        </authorList>
    </citation>
    <scope>NUCLEOTIDE SEQUENCE [LARGE SCALE GENOMIC DNA]</scope>
</reference>
<gene>
    <name evidence="2" type="ORF">MCOS_LOCUS9007</name>
</gene>
<feature type="region of interest" description="Disordered" evidence="1">
    <location>
        <begin position="1"/>
        <end position="29"/>
    </location>
</feature>
<dbReference type="WBParaSite" id="MCU_007482-RA">
    <property type="protein sequence ID" value="MCU_007482-RA"/>
    <property type="gene ID" value="MCU_007482"/>
</dbReference>
<sequence length="182" mass="19014">MQPTALVKTSTVGGVGASGEPGSPPTLGPWHLITSRPTSSTLSLRRPMPNNAMVALPNLQKGGRSFASKVSGMLFTQKSYKSPTQCGSRQLSPQTPSVILLPTSTTNTATTAANEVKNKGYSEQLEFEPHSTYTDGSNTYYVINIDQRTGTSPRTCPYGGSPQKPSGGALACGATGPDSSYV</sequence>
<dbReference type="OrthoDB" id="6267525at2759"/>
<accession>A0A0R3UMM4</accession>
<dbReference type="Proteomes" id="UP000267029">
    <property type="component" value="Unassembled WGS sequence"/>
</dbReference>
<organism evidence="4">
    <name type="scientific">Mesocestoides corti</name>
    <name type="common">Flatworm</name>
    <dbReference type="NCBI Taxonomy" id="53468"/>
    <lineage>
        <taxon>Eukaryota</taxon>
        <taxon>Metazoa</taxon>
        <taxon>Spiralia</taxon>
        <taxon>Lophotrochozoa</taxon>
        <taxon>Platyhelminthes</taxon>
        <taxon>Cestoda</taxon>
        <taxon>Eucestoda</taxon>
        <taxon>Cyclophyllidea</taxon>
        <taxon>Mesocestoididae</taxon>
        <taxon>Mesocestoides</taxon>
    </lineage>
</organism>
<proteinExistence type="predicted"/>
<feature type="region of interest" description="Disordered" evidence="1">
    <location>
        <begin position="152"/>
        <end position="182"/>
    </location>
</feature>
<evidence type="ECO:0000313" key="4">
    <source>
        <dbReference type="WBParaSite" id="MCU_007482-RA"/>
    </source>
</evidence>
<protein>
    <submittedName>
        <fullName evidence="4">Ephrin RBD domain-containing protein</fullName>
    </submittedName>
</protein>
<dbReference type="EMBL" id="UXSR01005620">
    <property type="protein sequence ID" value="VDD83004.1"/>
    <property type="molecule type" value="Genomic_DNA"/>
</dbReference>
<dbReference type="AlphaFoldDB" id="A0A0R3UMM4"/>
<name>A0A0R3UMM4_MESCO</name>
<reference evidence="4" key="2">
    <citation type="submission" date="2019-11" db="UniProtKB">
        <authorList>
            <consortium name="WormBaseParasite"/>
        </authorList>
    </citation>
    <scope>IDENTIFICATION</scope>
</reference>
<feature type="compositionally biased region" description="Polar residues" evidence="1">
    <location>
        <begin position="1"/>
        <end position="12"/>
    </location>
</feature>
<evidence type="ECO:0000313" key="3">
    <source>
        <dbReference type="Proteomes" id="UP000267029"/>
    </source>
</evidence>
<evidence type="ECO:0000313" key="2">
    <source>
        <dbReference type="EMBL" id="VDD83004.1"/>
    </source>
</evidence>